<dbReference type="Proteomes" id="UP000256845">
    <property type="component" value="Unassembled WGS sequence"/>
</dbReference>
<evidence type="ECO:0000313" key="3">
    <source>
        <dbReference type="EMBL" id="RED53769.1"/>
    </source>
</evidence>
<keyword evidence="1" id="KW-0145">Chemotaxis</keyword>
<dbReference type="EMBL" id="QRDW01000001">
    <property type="protein sequence ID" value="RED53769.1"/>
    <property type="molecule type" value="Genomic_DNA"/>
</dbReference>
<gene>
    <name evidence="3" type="ORF">DFP90_101568</name>
</gene>
<dbReference type="InterPro" id="IPR028976">
    <property type="entry name" value="CheC-like_sf"/>
</dbReference>
<protein>
    <submittedName>
        <fullName evidence="3">CheC inhibitor of MCP methylation</fullName>
    </submittedName>
</protein>
<organism evidence="3 4">
    <name type="scientific">Aestuariispira insulae</name>
    <dbReference type="NCBI Taxonomy" id="1461337"/>
    <lineage>
        <taxon>Bacteria</taxon>
        <taxon>Pseudomonadati</taxon>
        <taxon>Pseudomonadota</taxon>
        <taxon>Alphaproteobacteria</taxon>
        <taxon>Rhodospirillales</taxon>
        <taxon>Kiloniellaceae</taxon>
        <taxon>Aestuariispira</taxon>
    </lineage>
</organism>
<evidence type="ECO:0000256" key="2">
    <source>
        <dbReference type="ARBA" id="ARBA00022801"/>
    </source>
</evidence>
<dbReference type="InterPro" id="IPR050992">
    <property type="entry name" value="CheZ_family_phosphatases"/>
</dbReference>
<dbReference type="SUPFAM" id="SSF103039">
    <property type="entry name" value="CheC-like"/>
    <property type="match status" value="1"/>
</dbReference>
<keyword evidence="2" id="KW-0378">Hydrolase</keyword>
<evidence type="ECO:0000313" key="4">
    <source>
        <dbReference type="Proteomes" id="UP000256845"/>
    </source>
</evidence>
<name>A0A3D9HWH9_9PROT</name>
<dbReference type="GO" id="GO:0006935">
    <property type="term" value="P:chemotaxis"/>
    <property type="evidence" value="ECO:0007669"/>
    <property type="project" value="UniProtKB-KW"/>
</dbReference>
<reference evidence="3 4" key="1">
    <citation type="submission" date="2018-07" db="EMBL/GenBank/DDBJ databases">
        <title>Genomic Encyclopedia of Type Strains, Phase III (KMG-III): the genomes of soil and plant-associated and newly described type strains.</title>
        <authorList>
            <person name="Whitman W."/>
        </authorList>
    </citation>
    <scope>NUCLEOTIDE SEQUENCE [LARGE SCALE GENOMIC DNA]</scope>
    <source>
        <strain evidence="3 4">CECT 8488</strain>
    </source>
</reference>
<dbReference type="GO" id="GO:0016787">
    <property type="term" value="F:hydrolase activity"/>
    <property type="evidence" value="ECO:0007669"/>
    <property type="project" value="UniProtKB-KW"/>
</dbReference>
<dbReference type="CDD" id="cd17910">
    <property type="entry name" value="CheC_ClassII"/>
    <property type="match status" value="1"/>
</dbReference>
<dbReference type="PANTHER" id="PTHR43693:SF1">
    <property type="entry name" value="PROTEIN PHOSPHATASE CHEZ"/>
    <property type="match status" value="1"/>
</dbReference>
<comment type="caution">
    <text evidence="3">The sequence shown here is derived from an EMBL/GenBank/DDBJ whole genome shotgun (WGS) entry which is preliminary data.</text>
</comment>
<evidence type="ECO:0000256" key="1">
    <source>
        <dbReference type="ARBA" id="ARBA00022500"/>
    </source>
</evidence>
<sequence length="191" mass="20861">MIDALSEVMNMAVGGASELLSSMVQEEVILKVPKLEFGSLAEVHDTICKREGGDLVAIQEMFEGSFAGEALLIFPAQESLSLVAAIMDNGDLEENLTEIAREALMEIGNIILNSCLGTICNLLEYEIETSLPAFLSWKIDETDSDRKEGIFVHIDFQMKKTGTTGYLVIFMSQSSQDTLHAGISKLVESYG</sequence>
<dbReference type="Gene3D" id="3.40.1550.10">
    <property type="entry name" value="CheC-like"/>
    <property type="match status" value="1"/>
</dbReference>
<keyword evidence="4" id="KW-1185">Reference proteome</keyword>
<proteinExistence type="predicted"/>
<accession>A0A3D9HWH9</accession>
<dbReference type="PANTHER" id="PTHR43693">
    <property type="entry name" value="PROTEIN PHOSPHATASE CHEZ"/>
    <property type="match status" value="1"/>
</dbReference>
<dbReference type="AlphaFoldDB" id="A0A3D9HWH9"/>